<dbReference type="RefSeq" id="YP_010086936.1">
    <property type="nucleotide sequence ID" value="NC_055500.1"/>
</dbReference>
<name>A0A346RNT1_9ABAC</name>
<keyword evidence="1" id="KW-0472">Membrane</keyword>
<proteinExistence type="predicted"/>
<evidence type="ECO:0000313" key="3">
    <source>
        <dbReference type="Proteomes" id="UP000500845"/>
    </source>
</evidence>
<organism evidence="2 3">
    <name type="scientific">Cryptophlebia peltastica nucleopolyhedrovirus</name>
    <dbReference type="NCBI Taxonomy" id="2304025"/>
    <lineage>
        <taxon>Viruses</taxon>
        <taxon>Viruses incertae sedis</taxon>
        <taxon>Naldaviricetes</taxon>
        <taxon>Lefavirales</taxon>
        <taxon>Baculoviridae</taxon>
        <taxon>Alphabaculovirus</taxon>
        <taxon>Alphabaculovirus crypeltasticae</taxon>
    </lineage>
</organism>
<feature type="transmembrane region" description="Helical" evidence="1">
    <location>
        <begin position="60"/>
        <end position="82"/>
    </location>
</feature>
<accession>A0A346RNT1</accession>
<keyword evidence="3" id="KW-1185">Reference proteome</keyword>
<keyword evidence="1" id="KW-1133">Transmembrane helix</keyword>
<keyword evidence="1" id="KW-0812">Transmembrane</keyword>
<sequence>MNFDIPYEKLGIGTKVDYIPLKLALNDITDENVSYESEKKLLTNYNNYENDFEKSNSVNILFIGLVSLVCVMLLLYAIYYFVILRRNIIYTDHNQPKIIYNQVG</sequence>
<evidence type="ECO:0000256" key="1">
    <source>
        <dbReference type="SAM" id="Phobius"/>
    </source>
</evidence>
<reference evidence="2 3" key="1">
    <citation type="journal article" date="2018" name="J. Invertebr. Pathol.">
        <title>Morphological, genetic and biological characterisation of a novel alphabaculovirus isolated from Cryptophlebia peltastica (Lepidoptera: Tortricidae).</title>
        <authorList>
            <person name="Marsberg T."/>
            <person name="Jukes M.D."/>
            <person name="Krejmer-Rabalska M."/>
            <person name="Rabalski L."/>
            <person name="Knox C.M."/>
            <person name="Moore S.D."/>
            <person name="Hill M.P."/>
            <person name="Szewczyk B."/>
        </authorList>
    </citation>
    <scope>NUCLEOTIDE SEQUENCE [LARGE SCALE GENOMIC DNA]</scope>
    <source>
        <strain evidence="2">SA</strain>
    </source>
</reference>
<dbReference type="KEGG" id="vg:65102181"/>
<dbReference type="Proteomes" id="UP000500845">
    <property type="component" value="Segment"/>
</dbReference>
<dbReference type="EMBL" id="MH394321">
    <property type="protein sequence ID" value="AXS67728.1"/>
    <property type="molecule type" value="Genomic_DNA"/>
</dbReference>
<dbReference type="InterPro" id="IPR009261">
    <property type="entry name" value="AcMNPV_AC78"/>
</dbReference>
<dbReference type="Pfam" id="PF06024">
    <property type="entry name" value="Orf78"/>
    <property type="match status" value="1"/>
</dbReference>
<protein>
    <submittedName>
        <fullName evidence="2">Ac78-like protein</fullName>
    </submittedName>
</protein>
<dbReference type="GeneID" id="65102181"/>
<evidence type="ECO:0000313" key="2">
    <source>
        <dbReference type="EMBL" id="AXS67728.1"/>
    </source>
</evidence>